<comment type="cofactor">
    <cofactor evidence="1">
        <name>Mg(2+)</name>
        <dbReference type="ChEBI" id="CHEBI:18420"/>
    </cofactor>
</comment>
<evidence type="ECO:0000256" key="1">
    <source>
        <dbReference type="ARBA" id="ARBA00001946"/>
    </source>
</evidence>
<evidence type="ECO:0000256" key="3">
    <source>
        <dbReference type="ARBA" id="ARBA00022722"/>
    </source>
</evidence>
<keyword evidence="4" id="KW-0479">Metal-binding</keyword>
<keyword evidence="8" id="KW-0051">Antiviral defense</keyword>
<evidence type="ECO:0000256" key="5">
    <source>
        <dbReference type="ARBA" id="ARBA00022759"/>
    </source>
</evidence>
<evidence type="ECO:0000256" key="2">
    <source>
        <dbReference type="ARBA" id="ARBA00009959"/>
    </source>
</evidence>
<keyword evidence="5 9" id="KW-0255">Endonuclease</keyword>
<dbReference type="Pfam" id="PF09827">
    <property type="entry name" value="CRISPR_Cas2"/>
    <property type="match status" value="1"/>
</dbReference>
<evidence type="ECO:0000256" key="7">
    <source>
        <dbReference type="ARBA" id="ARBA00022842"/>
    </source>
</evidence>
<dbReference type="SUPFAM" id="SSF143430">
    <property type="entry name" value="TTP0101/SSO1404-like"/>
    <property type="match status" value="1"/>
</dbReference>
<dbReference type="GO" id="GO:0004519">
    <property type="term" value="F:endonuclease activity"/>
    <property type="evidence" value="ECO:0007669"/>
    <property type="project" value="UniProtKB-KW"/>
</dbReference>
<keyword evidence="10" id="KW-1185">Reference proteome</keyword>
<evidence type="ECO:0000313" key="9">
    <source>
        <dbReference type="EMBL" id="MDX8337528.1"/>
    </source>
</evidence>
<comment type="similarity">
    <text evidence="2">Belongs to the CRISPR-associated endoribonuclease Cas2 protein family.</text>
</comment>
<keyword evidence="6" id="KW-0378">Hydrolase</keyword>
<name>A0ABU4WDC3_9FUSO</name>
<feature type="non-terminal residue" evidence="9">
    <location>
        <position position="88"/>
    </location>
</feature>
<reference evidence="10" key="1">
    <citation type="submission" date="2023-07" db="EMBL/GenBank/DDBJ databases">
        <authorList>
            <person name="Colorado M.A."/>
            <person name="Villamil L.M."/>
            <person name="Melo J.F."/>
            <person name="Rodriguez J.A."/>
            <person name="Ruiz R.Y."/>
        </authorList>
    </citation>
    <scope>NUCLEOTIDE SEQUENCE [LARGE SCALE GENOMIC DNA]</scope>
    <source>
        <strain evidence="10">C33</strain>
    </source>
</reference>
<evidence type="ECO:0000256" key="6">
    <source>
        <dbReference type="ARBA" id="ARBA00022801"/>
    </source>
</evidence>
<dbReference type="HAMAP" id="MF_01471">
    <property type="entry name" value="Cas2"/>
    <property type="match status" value="1"/>
</dbReference>
<organism evidence="9 10">
    <name type="scientific">Candidatus Cetobacterium colombiensis</name>
    <dbReference type="NCBI Taxonomy" id="3073100"/>
    <lineage>
        <taxon>Bacteria</taxon>
        <taxon>Fusobacteriati</taxon>
        <taxon>Fusobacteriota</taxon>
        <taxon>Fusobacteriia</taxon>
        <taxon>Fusobacteriales</taxon>
        <taxon>Fusobacteriaceae</taxon>
        <taxon>Cetobacterium</taxon>
    </lineage>
</organism>
<dbReference type="EMBL" id="JAVIKH010000082">
    <property type="protein sequence ID" value="MDX8337528.1"/>
    <property type="molecule type" value="Genomic_DNA"/>
</dbReference>
<proteinExistence type="inferred from homology"/>
<evidence type="ECO:0000256" key="4">
    <source>
        <dbReference type="ARBA" id="ARBA00022723"/>
    </source>
</evidence>
<dbReference type="Proteomes" id="UP001279681">
    <property type="component" value="Unassembled WGS sequence"/>
</dbReference>
<keyword evidence="3" id="KW-0540">Nuclease</keyword>
<evidence type="ECO:0000256" key="8">
    <source>
        <dbReference type="ARBA" id="ARBA00023118"/>
    </source>
</evidence>
<dbReference type="InterPro" id="IPR019199">
    <property type="entry name" value="Virulence_VapD/CRISPR_Cas2"/>
</dbReference>
<gene>
    <name evidence="9" type="primary">cas2</name>
    <name evidence="9" type="ORF">RFV38_13680</name>
</gene>
<sequence length="88" mass="10670">MSYKFMRLLIMFDLPMDNNSEKREYRIFRKYLIENGFLMLQYSIYVRICTNQSMADAYMDKINDNLPSDGNVRGLIITEKQYEKMKLF</sequence>
<keyword evidence="7" id="KW-0460">Magnesium</keyword>
<dbReference type="InterPro" id="IPR021127">
    <property type="entry name" value="CRISPR_associated_Cas2"/>
</dbReference>
<accession>A0ABU4WDC3</accession>
<dbReference type="NCBIfam" id="TIGR01573">
    <property type="entry name" value="cas2"/>
    <property type="match status" value="1"/>
</dbReference>
<comment type="caution">
    <text evidence="9">The sequence shown here is derived from an EMBL/GenBank/DDBJ whole genome shotgun (WGS) entry which is preliminary data.</text>
</comment>
<protein>
    <submittedName>
        <fullName evidence="9">CRISPR-associated endonuclease Cas2</fullName>
    </submittedName>
</protein>
<evidence type="ECO:0000313" key="10">
    <source>
        <dbReference type="Proteomes" id="UP001279681"/>
    </source>
</evidence>